<gene>
    <name evidence="2" type="ORF">KC622_02270</name>
</gene>
<sequence>MGQSIVVKIGGSLLYNTDLTVRTDFLHKLVHWYKDAQKKYSKIVLATGGGKISRHLMKQVSQFSDNQEDFHQIGMSVTQTNAYILKTVLADQNIKTPSSMGETLEILMEDSPMTIISGGFKVGWSSDMNAAIIADVLHLDRFYKLSNIEYVYTSDPKLDPTAKPLRDMTWTQYFGQFKIKPGMTQHEPGMNVPIGAYCAVFCSEKGLSIFLAGGEKLNQTDISAVLESGSYIHP</sequence>
<reference evidence="2" key="2">
    <citation type="journal article" date="2021" name="Microbiome">
        <title>Successional dynamics and alternative stable states in a saline activated sludge microbial community over 9 years.</title>
        <authorList>
            <person name="Wang Y."/>
            <person name="Ye J."/>
            <person name="Ju F."/>
            <person name="Liu L."/>
            <person name="Boyd J.A."/>
            <person name="Deng Y."/>
            <person name="Parks D.H."/>
            <person name="Jiang X."/>
            <person name="Yin X."/>
            <person name="Woodcroft B.J."/>
            <person name="Tyson G.W."/>
            <person name="Hugenholtz P."/>
            <person name="Polz M.F."/>
            <person name="Zhang T."/>
        </authorList>
    </citation>
    <scope>NUCLEOTIDE SEQUENCE</scope>
    <source>
        <strain evidence="2">HKST-UBA16</strain>
    </source>
</reference>
<protein>
    <recommendedName>
        <fullName evidence="1">Aspartate/glutamate/uridylate kinase domain-containing protein</fullName>
    </recommendedName>
</protein>
<evidence type="ECO:0000313" key="2">
    <source>
        <dbReference type="EMBL" id="MCA9375133.1"/>
    </source>
</evidence>
<reference evidence="2" key="1">
    <citation type="submission" date="2020-04" db="EMBL/GenBank/DDBJ databases">
        <authorList>
            <person name="Zhang T."/>
        </authorList>
    </citation>
    <scope>NUCLEOTIDE SEQUENCE</scope>
    <source>
        <strain evidence="2">HKST-UBA16</strain>
    </source>
</reference>
<dbReference type="InterPro" id="IPR001048">
    <property type="entry name" value="Asp/Glu/Uridylate_kinase"/>
</dbReference>
<accession>A0A955I5Z1</accession>
<evidence type="ECO:0000313" key="3">
    <source>
        <dbReference type="Proteomes" id="UP000748332"/>
    </source>
</evidence>
<comment type="caution">
    <text evidence="2">The sequence shown here is derived from an EMBL/GenBank/DDBJ whole genome shotgun (WGS) entry which is preliminary data.</text>
</comment>
<proteinExistence type="predicted"/>
<dbReference type="EMBL" id="JAGQLM010000093">
    <property type="protein sequence ID" value="MCA9375133.1"/>
    <property type="molecule type" value="Genomic_DNA"/>
</dbReference>
<dbReference type="Gene3D" id="3.40.1160.10">
    <property type="entry name" value="Acetylglutamate kinase-like"/>
    <property type="match status" value="1"/>
</dbReference>
<dbReference type="SUPFAM" id="SSF53633">
    <property type="entry name" value="Carbamate kinase-like"/>
    <property type="match status" value="1"/>
</dbReference>
<organism evidence="2 3">
    <name type="scientific">Candidatus Dojkabacteria bacterium</name>
    <dbReference type="NCBI Taxonomy" id="2099670"/>
    <lineage>
        <taxon>Bacteria</taxon>
        <taxon>Candidatus Dojkabacteria</taxon>
    </lineage>
</organism>
<dbReference type="Pfam" id="PF00696">
    <property type="entry name" value="AA_kinase"/>
    <property type="match status" value="1"/>
</dbReference>
<evidence type="ECO:0000259" key="1">
    <source>
        <dbReference type="Pfam" id="PF00696"/>
    </source>
</evidence>
<feature type="domain" description="Aspartate/glutamate/uridylate kinase" evidence="1">
    <location>
        <begin position="5"/>
        <end position="173"/>
    </location>
</feature>
<dbReference type="Proteomes" id="UP000748332">
    <property type="component" value="Unassembled WGS sequence"/>
</dbReference>
<name>A0A955I5Z1_9BACT</name>
<dbReference type="InterPro" id="IPR036393">
    <property type="entry name" value="AceGlu_kinase-like_sf"/>
</dbReference>
<dbReference type="AlphaFoldDB" id="A0A955I5Z1"/>